<keyword evidence="3" id="KW-1185">Reference proteome</keyword>
<feature type="region of interest" description="Disordered" evidence="1">
    <location>
        <begin position="1"/>
        <end position="302"/>
    </location>
</feature>
<feature type="compositionally biased region" description="Basic residues" evidence="1">
    <location>
        <begin position="70"/>
        <end position="81"/>
    </location>
</feature>
<organism evidence="2 3">
    <name type="scientific">Apiotrichum porosum</name>
    <dbReference type="NCBI Taxonomy" id="105984"/>
    <lineage>
        <taxon>Eukaryota</taxon>
        <taxon>Fungi</taxon>
        <taxon>Dikarya</taxon>
        <taxon>Basidiomycota</taxon>
        <taxon>Agaricomycotina</taxon>
        <taxon>Tremellomycetes</taxon>
        <taxon>Trichosporonales</taxon>
        <taxon>Trichosporonaceae</taxon>
        <taxon>Apiotrichum</taxon>
    </lineage>
</organism>
<feature type="compositionally biased region" description="Basic and acidic residues" evidence="1">
    <location>
        <begin position="82"/>
        <end position="92"/>
    </location>
</feature>
<dbReference type="InterPro" id="IPR028322">
    <property type="entry name" value="PNRC-like_rgn"/>
</dbReference>
<evidence type="ECO:0000313" key="3">
    <source>
        <dbReference type="Proteomes" id="UP000279236"/>
    </source>
</evidence>
<feature type="region of interest" description="Disordered" evidence="1">
    <location>
        <begin position="394"/>
        <end position="418"/>
    </location>
</feature>
<evidence type="ECO:0000313" key="2">
    <source>
        <dbReference type="EMBL" id="RSH87896.1"/>
    </source>
</evidence>
<proteinExistence type="predicted"/>
<dbReference type="OrthoDB" id="2575630at2759"/>
<feature type="compositionally biased region" description="Basic and acidic residues" evidence="1">
    <location>
        <begin position="128"/>
        <end position="141"/>
    </location>
</feature>
<evidence type="ECO:0000256" key="1">
    <source>
        <dbReference type="SAM" id="MobiDB-lite"/>
    </source>
</evidence>
<dbReference type="Pfam" id="PF15365">
    <property type="entry name" value="PNRC"/>
    <property type="match status" value="1"/>
</dbReference>
<dbReference type="AlphaFoldDB" id="A0A427Y9Y8"/>
<dbReference type="GO" id="GO:0016071">
    <property type="term" value="P:mRNA metabolic process"/>
    <property type="evidence" value="ECO:0007669"/>
    <property type="project" value="UniProtKB-ARBA"/>
</dbReference>
<comment type="caution">
    <text evidence="2">The sequence shown here is derived from an EMBL/GenBank/DDBJ whole genome shotgun (WGS) entry which is preliminary data.</text>
</comment>
<dbReference type="GeneID" id="39584957"/>
<sequence>MSTRTIAPRHTPVHRHSPAPSIPPPNLIAASPRSSTPTRVHAPRTRQAPMSPAPAPADSEPRSNTSTPLGRKRNHGRKRGDSRKPQTPRDETPVGSEVDTPAGDTEEDSEELFQLLGVDGSAEPVSQHYEKGLLRLSKEGMDAATNKNKKVRARSKNKSRTDTPVDHNESSDPEQTRKAGAGPNTPNTKPRRTRGGKKADVGPLDSSPDAMDVSALSRSLPASFFAENKPKKDDQSSVWEMPTDSPVGAQALNWQQQLQNEDTPSKRSNRSNNNQSEGRRRGGKQGAAAAPPPRPTHDRRQSLDHVPVSNLTKMMAAAVTPASAPAAHAPVSAFDQYIPFHTGFNVHRAPQTPVRTAASRGSPAPAGLPGVISLPIVGDFPRLNKAGGMPLGGPKYAGPTFHNSPASGSLPKPDLDDF</sequence>
<dbReference type="Proteomes" id="UP000279236">
    <property type="component" value="Unassembled WGS sequence"/>
</dbReference>
<dbReference type="RefSeq" id="XP_028480104.1">
    <property type="nucleotide sequence ID" value="XM_028616247.1"/>
</dbReference>
<feature type="compositionally biased region" description="Basic and acidic residues" evidence="1">
    <location>
        <begin position="159"/>
        <end position="177"/>
    </location>
</feature>
<protein>
    <submittedName>
        <fullName evidence="2">Uncharacterized protein</fullName>
    </submittedName>
</protein>
<accession>A0A427Y9Y8</accession>
<gene>
    <name evidence="2" type="ORF">EHS24_000414</name>
</gene>
<dbReference type="EMBL" id="RSCE01000001">
    <property type="protein sequence ID" value="RSH87896.1"/>
    <property type="molecule type" value="Genomic_DNA"/>
</dbReference>
<feature type="compositionally biased region" description="Basic residues" evidence="1">
    <location>
        <begin position="147"/>
        <end position="158"/>
    </location>
</feature>
<name>A0A427Y9Y8_9TREE</name>
<reference evidence="2 3" key="1">
    <citation type="submission" date="2018-11" db="EMBL/GenBank/DDBJ databases">
        <title>Genome sequence of Apiotrichum porosum DSM 27194.</title>
        <authorList>
            <person name="Aliyu H."/>
            <person name="Gorte O."/>
            <person name="Ochsenreither K."/>
        </authorList>
    </citation>
    <scope>NUCLEOTIDE SEQUENCE [LARGE SCALE GENOMIC DNA]</scope>
    <source>
        <strain evidence="2 3">DSM 27194</strain>
    </source>
</reference>
<feature type="compositionally biased region" description="Low complexity" evidence="1">
    <location>
        <begin position="249"/>
        <end position="260"/>
    </location>
</feature>